<accession>A0A1Y6K7B9</accession>
<sequence length="309" mass="32346">MTFDIKTIESLVEIITREVLLALAEYEAQGHHPQGATCKVEVSDGVKVTTCFDNAGHVISAGAERLTSTLGIIPNDDALARMIDHTLLKPDATADMIAQLCYEARKHHFASVCVNPTHVKLCAELLQGTDVKVCTVIGFPLGATSTEVKVFETKNALENGATEIDMVINIGALKAGDNELVAHDIREVVATAHAAGALVKVIIETALLTDEEKVIASLLSKEAGADFVKTSTGFSSGGATVHDVALMRRVVGPDLGVKAAGGIRTHEDAEQLIAAGATRLGASAGVKIIQASKSATPLDNVQASADKSY</sequence>
<dbReference type="AlphaFoldDB" id="A0A1Y6K7B9"/>
<dbReference type="EMBL" id="LT859958">
    <property type="protein sequence ID" value="SMX54778.1"/>
    <property type="molecule type" value="Genomic_DNA"/>
</dbReference>
<comment type="function">
    <text evidence="6 7">Catalyzes a reversible aldol reaction between acetaldehyde and D-glyceraldehyde 3-phosphate to generate 2-deoxy-D-ribose 5-phosphate.</text>
</comment>
<comment type="catalytic activity">
    <reaction evidence="5 7">
        <text>2-deoxy-D-ribose 5-phosphate = D-glyceraldehyde 3-phosphate + acetaldehyde</text>
        <dbReference type="Rhea" id="RHEA:12821"/>
        <dbReference type="ChEBI" id="CHEBI:15343"/>
        <dbReference type="ChEBI" id="CHEBI:59776"/>
        <dbReference type="ChEBI" id="CHEBI:62877"/>
        <dbReference type="EC" id="4.1.2.4"/>
    </reaction>
</comment>
<keyword evidence="9" id="KW-1185">Reference proteome</keyword>
<comment type="subcellular location">
    <subcellularLocation>
        <location evidence="7">Cytoplasm</location>
    </subcellularLocation>
</comment>
<evidence type="ECO:0000313" key="9">
    <source>
        <dbReference type="Proteomes" id="UP000195514"/>
    </source>
</evidence>
<comment type="pathway">
    <text evidence="7">Carbohydrate degradation; 2-deoxy-D-ribose 1-phosphate degradation; D-glyceraldehyde 3-phosphate and acetaldehyde from 2-deoxy-alpha-D-ribose 1-phosphate: step 2/2.</text>
</comment>
<dbReference type="GO" id="GO:0005737">
    <property type="term" value="C:cytoplasm"/>
    <property type="evidence" value="ECO:0007669"/>
    <property type="project" value="UniProtKB-SubCell"/>
</dbReference>
<dbReference type="CDD" id="cd00959">
    <property type="entry name" value="DeoC"/>
    <property type="match status" value="1"/>
</dbReference>
<evidence type="ECO:0000313" key="8">
    <source>
        <dbReference type="EMBL" id="SMX54778.1"/>
    </source>
</evidence>
<dbReference type="Pfam" id="PF01791">
    <property type="entry name" value="DeoC"/>
    <property type="match status" value="1"/>
</dbReference>
<organism evidence="8 9">
    <name type="scientific">Candidatus Brevifilum fermentans</name>
    <dbReference type="NCBI Taxonomy" id="1986204"/>
    <lineage>
        <taxon>Bacteria</taxon>
        <taxon>Bacillati</taxon>
        <taxon>Chloroflexota</taxon>
        <taxon>Anaerolineae</taxon>
        <taxon>Anaerolineales</taxon>
        <taxon>Anaerolineaceae</taxon>
        <taxon>Candidatus Brevifilum</taxon>
    </lineage>
</organism>
<dbReference type="FunFam" id="3.20.20.70:FF:000044">
    <property type="entry name" value="Deoxyribose-phosphate aldolase"/>
    <property type="match status" value="1"/>
</dbReference>
<dbReference type="PANTHER" id="PTHR10889">
    <property type="entry name" value="DEOXYRIBOSE-PHOSPHATE ALDOLASE"/>
    <property type="match status" value="1"/>
</dbReference>
<dbReference type="SUPFAM" id="SSF51569">
    <property type="entry name" value="Aldolase"/>
    <property type="match status" value="1"/>
</dbReference>
<reference evidence="9" key="1">
    <citation type="submission" date="2017-05" db="EMBL/GenBank/DDBJ databases">
        <authorList>
            <person name="Kirkegaard R."/>
            <person name="Mcilroy J S."/>
        </authorList>
    </citation>
    <scope>NUCLEOTIDE SEQUENCE [LARGE SCALE GENOMIC DNA]</scope>
</reference>
<dbReference type="Proteomes" id="UP000195514">
    <property type="component" value="Chromosome I"/>
</dbReference>
<dbReference type="Gene3D" id="3.20.20.70">
    <property type="entry name" value="Aldolase class I"/>
    <property type="match status" value="1"/>
</dbReference>
<dbReference type="GO" id="GO:0009264">
    <property type="term" value="P:deoxyribonucleotide catabolic process"/>
    <property type="evidence" value="ECO:0007669"/>
    <property type="project" value="UniProtKB-UniRule"/>
</dbReference>
<gene>
    <name evidence="7 8" type="primary">deoC</name>
    <name evidence="8" type="ORF">CFX1CAM_1713</name>
</gene>
<dbReference type="GO" id="GO:0006018">
    <property type="term" value="P:2-deoxyribose 1-phosphate catabolic process"/>
    <property type="evidence" value="ECO:0007669"/>
    <property type="project" value="UniProtKB-UniRule"/>
</dbReference>
<feature type="active site" description="Schiff-base intermediate with acetaldehyde" evidence="7">
    <location>
        <position position="229"/>
    </location>
</feature>
<proteinExistence type="inferred from homology"/>
<evidence type="ECO:0000256" key="2">
    <source>
        <dbReference type="ARBA" id="ARBA00022490"/>
    </source>
</evidence>
<evidence type="ECO:0000256" key="3">
    <source>
        <dbReference type="ARBA" id="ARBA00023239"/>
    </source>
</evidence>
<dbReference type="GO" id="GO:0004139">
    <property type="term" value="F:deoxyribose-phosphate aldolase activity"/>
    <property type="evidence" value="ECO:0007669"/>
    <property type="project" value="UniProtKB-UniRule"/>
</dbReference>
<feature type="active site" description="Proton donor/acceptor" evidence="7">
    <location>
        <position position="258"/>
    </location>
</feature>
<keyword evidence="2 7" id="KW-0963">Cytoplasm</keyword>
<feature type="active site" description="Proton donor/acceptor" evidence="7">
    <location>
        <position position="165"/>
    </location>
</feature>
<dbReference type="InterPro" id="IPR013785">
    <property type="entry name" value="Aldolase_TIM"/>
</dbReference>
<keyword evidence="4 7" id="KW-0704">Schiff base</keyword>
<dbReference type="NCBIfam" id="TIGR00126">
    <property type="entry name" value="deoC"/>
    <property type="match status" value="1"/>
</dbReference>
<dbReference type="InterPro" id="IPR002915">
    <property type="entry name" value="DeoC/FbaB/LacD_aldolase"/>
</dbReference>
<name>A0A1Y6K7B9_9CHLR</name>
<protein>
    <recommendedName>
        <fullName evidence="7">Deoxyribose-phosphate aldolase</fullName>
        <shortName evidence="7">DERA</shortName>
        <ecNumber evidence="7">4.1.2.4</ecNumber>
    </recommendedName>
    <alternativeName>
        <fullName evidence="7">2-deoxy-D-ribose 5-phosphate aldolase</fullName>
    </alternativeName>
    <alternativeName>
        <fullName evidence="7">Phosphodeoxyriboaldolase</fullName>
        <shortName evidence="7">Deoxyriboaldolase</shortName>
    </alternativeName>
</protein>
<dbReference type="InterPro" id="IPR011343">
    <property type="entry name" value="DeoC"/>
</dbReference>
<comment type="similarity">
    <text evidence="1 7">Belongs to the DeoC/FbaB aldolase family. DeoC type 1 subfamily.</text>
</comment>
<dbReference type="SMART" id="SM01133">
    <property type="entry name" value="DeoC"/>
    <property type="match status" value="1"/>
</dbReference>
<evidence type="ECO:0000256" key="5">
    <source>
        <dbReference type="ARBA" id="ARBA00048791"/>
    </source>
</evidence>
<evidence type="ECO:0000256" key="7">
    <source>
        <dbReference type="HAMAP-Rule" id="MF_00114"/>
    </source>
</evidence>
<evidence type="ECO:0000256" key="1">
    <source>
        <dbReference type="ARBA" id="ARBA00010936"/>
    </source>
</evidence>
<dbReference type="HAMAP" id="MF_00114">
    <property type="entry name" value="DeoC_type1"/>
    <property type="match status" value="1"/>
</dbReference>
<dbReference type="KEGG" id="abat:CFX1CAM_1713"/>
<evidence type="ECO:0000256" key="6">
    <source>
        <dbReference type="ARBA" id="ARBA00056337"/>
    </source>
</evidence>
<dbReference type="UniPathway" id="UPA00002">
    <property type="reaction ID" value="UER00468"/>
</dbReference>
<dbReference type="EC" id="4.1.2.4" evidence="7"/>
<dbReference type="GO" id="GO:0016052">
    <property type="term" value="P:carbohydrate catabolic process"/>
    <property type="evidence" value="ECO:0007669"/>
    <property type="project" value="TreeGrafter"/>
</dbReference>
<dbReference type="InterPro" id="IPR028581">
    <property type="entry name" value="DeoC_typeI"/>
</dbReference>
<dbReference type="PANTHER" id="PTHR10889:SF1">
    <property type="entry name" value="DEOXYRIBOSE-PHOSPHATE ALDOLASE"/>
    <property type="match status" value="1"/>
</dbReference>
<evidence type="ECO:0000256" key="4">
    <source>
        <dbReference type="ARBA" id="ARBA00023270"/>
    </source>
</evidence>
<keyword evidence="3 7" id="KW-0456">Lyase</keyword>